<evidence type="ECO:0000256" key="13">
    <source>
        <dbReference type="ARBA" id="ARBA00023212"/>
    </source>
</evidence>
<evidence type="ECO:0000256" key="4">
    <source>
        <dbReference type="ARBA" id="ARBA00005501"/>
    </source>
</evidence>
<dbReference type="GO" id="GO:0044732">
    <property type="term" value="C:mitotic spindle pole body"/>
    <property type="evidence" value="ECO:0007669"/>
    <property type="project" value="TreeGrafter"/>
</dbReference>
<dbReference type="GO" id="GO:0005874">
    <property type="term" value="C:microtubule"/>
    <property type="evidence" value="ECO:0007669"/>
    <property type="project" value="UniProtKB-KW"/>
</dbReference>
<evidence type="ECO:0000256" key="8">
    <source>
        <dbReference type="ARBA" id="ARBA00022618"/>
    </source>
</evidence>
<evidence type="ECO:0000256" key="1">
    <source>
        <dbReference type="ARBA" id="ARBA00004123"/>
    </source>
</evidence>
<keyword evidence="9" id="KW-0493">Microtubule</keyword>
<reference evidence="20" key="1">
    <citation type="journal article" date="2016" name="Genome Announc.">
        <title>Draft genome sequence of Aspergillus niger strain An76.</title>
        <authorList>
            <person name="Gong W."/>
            <person name="Cheng Z."/>
            <person name="Zhang H."/>
            <person name="Liu L."/>
            <person name="Gao P."/>
            <person name="Wang L."/>
        </authorList>
    </citation>
    <scope>NUCLEOTIDE SEQUENCE [LARGE SCALE GENOMIC DNA]</scope>
    <source>
        <strain evidence="20">An76</strain>
    </source>
</reference>
<keyword evidence="10" id="KW-0498">Mitosis</keyword>
<dbReference type="PANTHER" id="PTHR28036:SF1">
    <property type="entry name" value="DASH COMPLEX SUBUNIT DAD2"/>
    <property type="match status" value="1"/>
</dbReference>
<keyword evidence="13" id="KW-0206">Cytoskeleton</keyword>
<evidence type="ECO:0000256" key="6">
    <source>
        <dbReference type="ARBA" id="ARBA00022454"/>
    </source>
</evidence>
<feature type="compositionally biased region" description="Polar residues" evidence="18">
    <location>
        <begin position="15"/>
        <end position="25"/>
    </location>
</feature>
<organism evidence="19 20">
    <name type="scientific">Aspergillus niger</name>
    <dbReference type="NCBI Taxonomy" id="5061"/>
    <lineage>
        <taxon>Eukaryota</taxon>
        <taxon>Fungi</taxon>
        <taxon>Dikarya</taxon>
        <taxon>Ascomycota</taxon>
        <taxon>Pezizomycotina</taxon>
        <taxon>Eurotiomycetes</taxon>
        <taxon>Eurotiomycetidae</taxon>
        <taxon>Eurotiales</taxon>
        <taxon>Aspergillaceae</taxon>
        <taxon>Aspergillus</taxon>
        <taxon>Aspergillus subgen. Circumdati</taxon>
    </lineage>
</organism>
<feature type="region of interest" description="Disordered" evidence="18">
    <location>
        <begin position="110"/>
        <end position="147"/>
    </location>
</feature>
<dbReference type="EMBL" id="BCMY01000006">
    <property type="protein sequence ID" value="GAQ41293.1"/>
    <property type="molecule type" value="Genomic_DNA"/>
</dbReference>
<evidence type="ECO:0000256" key="18">
    <source>
        <dbReference type="SAM" id="MobiDB-lite"/>
    </source>
</evidence>
<dbReference type="Pfam" id="PF08654">
    <property type="entry name" value="DASH_Dad2"/>
    <property type="match status" value="1"/>
</dbReference>
<keyword evidence="8" id="KW-0132">Cell division</keyword>
<keyword evidence="6" id="KW-0158">Chromosome</keyword>
<dbReference type="GO" id="GO:0042729">
    <property type="term" value="C:DASH complex"/>
    <property type="evidence" value="ECO:0007669"/>
    <property type="project" value="InterPro"/>
</dbReference>
<dbReference type="VEuPathDB" id="FungiDB:ATCC64974_106320"/>
<dbReference type="OMA" id="QAINMAS"/>
<feature type="compositionally biased region" description="Low complexity" evidence="18">
    <location>
        <begin position="26"/>
        <end position="37"/>
    </location>
</feature>
<dbReference type="GO" id="GO:0051301">
    <property type="term" value="P:cell division"/>
    <property type="evidence" value="ECO:0007669"/>
    <property type="project" value="UniProtKB-KW"/>
</dbReference>
<evidence type="ECO:0000256" key="15">
    <source>
        <dbReference type="ARBA" id="ARBA00023306"/>
    </source>
</evidence>
<evidence type="ECO:0000313" key="20">
    <source>
        <dbReference type="Proteomes" id="UP000068243"/>
    </source>
</evidence>
<dbReference type="VEuPathDB" id="FungiDB:An08g00100"/>
<keyword evidence="16" id="KW-0137">Centromere</keyword>
<dbReference type="Proteomes" id="UP000068243">
    <property type="component" value="Unassembled WGS sequence"/>
</dbReference>
<name>A0A100IHE2_ASPNG</name>
<evidence type="ECO:0000256" key="9">
    <source>
        <dbReference type="ARBA" id="ARBA00022701"/>
    </source>
</evidence>
<dbReference type="VEuPathDB" id="FungiDB:ASPNIDRAFT2_1188462"/>
<comment type="similarity">
    <text evidence="4">Belongs to the DASH complex DAD2 family.</text>
</comment>
<dbReference type="PaxDb" id="5061-CADANGAP00006208"/>
<dbReference type="GO" id="GO:1990023">
    <property type="term" value="C:mitotic spindle midzone"/>
    <property type="evidence" value="ECO:0007669"/>
    <property type="project" value="TreeGrafter"/>
</dbReference>
<evidence type="ECO:0000256" key="12">
    <source>
        <dbReference type="ARBA" id="ARBA00022838"/>
    </source>
</evidence>
<gene>
    <name evidence="19" type="ORF">ABL_04052</name>
</gene>
<evidence type="ECO:0000256" key="10">
    <source>
        <dbReference type="ARBA" id="ARBA00022776"/>
    </source>
</evidence>
<sequence length="147" mass="15810">MAYMSRTASMLPPGSSATSSFRQPNQQSTTISQQQSSVLASRIAAKRAELDNLRQLRDMSAALASQMQALQDKLGTLKDGTEAVACVLANWDNVLRAISMASTKAANLNLPMEHTPDSTTKRLPNGSPMPATLVRIPVSKQEEPPSQ</sequence>
<evidence type="ECO:0000313" key="19">
    <source>
        <dbReference type="EMBL" id="GAQ41293.1"/>
    </source>
</evidence>
<keyword evidence="15" id="KW-0131">Cell cycle</keyword>
<comment type="caution">
    <text evidence="19">The sequence shown here is derived from an EMBL/GenBank/DDBJ whole genome shotgun (WGS) entry which is preliminary data.</text>
</comment>
<dbReference type="InterPro" id="IPR013963">
    <property type="entry name" value="DASH_Dad2"/>
</dbReference>
<evidence type="ECO:0000256" key="11">
    <source>
        <dbReference type="ARBA" id="ARBA00022829"/>
    </source>
</evidence>
<evidence type="ECO:0000256" key="17">
    <source>
        <dbReference type="ARBA" id="ARBA00030568"/>
    </source>
</evidence>
<dbReference type="GO" id="GO:0000278">
    <property type="term" value="P:mitotic cell cycle"/>
    <property type="evidence" value="ECO:0007669"/>
    <property type="project" value="InterPro"/>
</dbReference>
<protein>
    <recommendedName>
        <fullName evidence="5">DASH complex subunit DAD2</fullName>
    </recommendedName>
    <alternativeName>
        <fullName evidence="17">Outer kinetochore protein DAD2</fullName>
    </alternativeName>
</protein>
<keyword evidence="11" id="KW-0159">Chromosome partition</keyword>
<dbReference type="GO" id="GO:0008608">
    <property type="term" value="P:attachment of spindle microtubules to kinetochore"/>
    <property type="evidence" value="ECO:0007669"/>
    <property type="project" value="TreeGrafter"/>
</dbReference>
<proteinExistence type="inferred from homology"/>
<accession>A0A100IHE2</accession>
<feature type="region of interest" description="Disordered" evidence="18">
    <location>
        <begin position="1"/>
        <end position="37"/>
    </location>
</feature>
<dbReference type="OrthoDB" id="3230169at2759"/>
<comment type="subcellular location">
    <subcellularLocation>
        <location evidence="3">Chromosome</location>
        <location evidence="3">Centromere</location>
        <location evidence="3">Kinetochore</location>
    </subcellularLocation>
    <subcellularLocation>
        <location evidence="2">Cytoplasm</location>
        <location evidence="2">Cytoskeleton</location>
        <location evidence="2">Spindle</location>
    </subcellularLocation>
    <subcellularLocation>
        <location evidence="1">Nucleus</location>
    </subcellularLocation>
</comment>
<dbReference type="AlphaFoldDB" id="A0A100IHE2"/>
<evidence type="ECO:0000256" key="3">
    <source>
        <dbReference type="ARBA" id="ARBA00004629"/>
    </source>
</evidence>
<evidence type="ECO:0000256" key="14">
    <source>
        <dbReference type="ARBA" id="ARBA00023242"/>
    </source>
</evidence>
<keyword evidence="7" id="KW-0963">Cytoplasm</keyword>
<evidence type="ECO:0000256" key="16">
    <source>
        <dbReference type="ARBA" id="ARBA00023328"/>
    </source>
</evidence>
<keyword evidence="12" id="KW-0995">Kinetochore</keyword>
<dbReference type="PANTHER" id="PTHR28036">
    <property type="entry name" value="DASH COMPLEX SUBUNIT DAD2"/>
    <property type="match status" value="1"/>
</dbReference>
<evidence type="ECO:0000256" key="7">
    <source>
        <dbReference type="ARBA" id="ARBA00022490"/>
    </source>
</evidence>
<evidence type="ECO:0000256" key="2">
    <source>
        <dbReference type="ARBA" id="ARBA00004186"/>
    </source>
</evidence>
<dbReference type="VEuPathDB" id="FungiDB:M747DRAFT_302579"/>
<evidence type="ECO:0000256" key="5">
    <source>
        <dbReference type="ARBA" id="ARBA00020260"/>
    </source>
</evidence>
<keyword evidence="14" id="KW-0539">Nucleus</keyword>